<accession>A0A849Y4I9</accession>
<organism evidence="1 2">
    <name type="scientific">Coprococcus comes</name>
    <dbReference type="NCBI Taxonomy" id="410072"/>
    <lineage>
        <taxon>Bacteria</taxon>
        <taxon>Bacillati</taxon>
        <taxon>Bacillota</taxon>
        <taxon>Clostridia</taxon>
        <taxon>Lachnospirales</taxon>
        <taxon>Lachnospiraceae</taxon>
        <taxon>Coprococcus</taxon>
    </lineage>
</organism>
<sequence length="160" mass="19310">MEDHEDKKAEECEADMFSMDYLINFLLHTKESIEWSSEIEKLFLAIYFMMENSQANEYREFYNDKLIQNYYDPERIEKRDHPLNSQIIIYLYEMLNILIVDEKVQLLPIREGIINKLKIVKNISENRDSNVKNYNVINDSIRQLKQSLINIRKKIPRLTD</sequence>
<dbReference type="AlphaFoldDB" id="A0A849Y4I9"/>
<dbReference type="RefSeq" id="WP_175306057.1">
    <property type="nucleotide sequence ID" value="NZ_JABWDC010000064.1"/>
</dbReference>
<evidence type="ECO:0000313" key="1">
    <source>
        <dbReference type="EMBL" id="NUN87539.1"/>
    </source>
</evidence>
<dbReference type="EMBL" id="JABWDC010000064">
    <property type="protein sequence ID" value="NUN87539.1"/>
    <property type="molecule type" value="Genomic_DNA"/>
</dbReference>
<dbReference type="Proteomes" id="UP000554488">
    <property type="component" value="Unassembled WGS sequence"/>
</dbReference>
<reference evidence="1 2" key="2">
    <citation type="submission" date="2020-07" db="EMBL/GenBank/DDBJ databases">
        <title>Bacterial metabolism rescues the inhibition of intestinal drug absorption by food and drug additives.</title>
        <authorList>
            <person name="Zou L."/>
            <person name="Spanogiannopoulos P."/>
            <person name="Chien H.-C."/>
            <person name="Pieper L.M."/>
            <person name="Cai W."/>
            <person name="Khuri N."/>
            <person name="Pottel J."/>
            <person name="Vora B."/>
            <person name="Ni Z."/>
            <person name="Tsakalozou E."/>
            <person name="Zhang W."/>
            <person name="Shoichet B.K."/>
            <person name="Giacomini K.M."/>
            <person name="Turnbaugh P.J."/>
        </authorList>
    </citation>
    <scope>NUCLEOTIDE SEQUENCE [LARGE SCALE GENOMIC DNA]</scope>
    <source>
        <strain evidence="1 2">F22</strain>
    </source>
</reference>
<name>A0A849Y4I9_9FIRM</name>
<evidence type="ECO:0000313" key="2">
    <source>
        <dbReference type="Proteomes" id="UP000554488"/>
    </source>
</evidence>
<proteinExistence type="predicted"/>
<gene>
    <name evidence="1" type="ORF">HUU93_13195</name>
</gene>
<reference evidence="1 2" key="1">
    <citation type="submission" date="2020-04" db="EMBL/GenBank/DDBJ databases">
        <authorList>
            <person name="Pieper L."/>
        </authorList>
    </citation>
    <scope>NUCLEOTIDE SEQUENCE [LARGE SCALE GENOMIC DNA]</scope>
    <source>
        <strain evidence="1 2">F22</strain>
    </source>
</reference>
<comment type="caution">
    <text evidence="1">The sequence shown here is derived from an EMBL/GenBank/DDBJ whole genome shotgun (WGS) entry which is preliminary data.</text>
</comment>
<protein>
    <submittedName>
        <fullName evidence="1">Uncharacterized protein</fullName>
    </submittedName>
</protein>